<dbReference type="GO" id="GO:0006003">
    <property type="term" value="P:fructose 2,6-bisphosphate metabolic process"/>
    <property type="evidence" value="ECO:0007669"/>
    <property type="project" value="InterPro"/>
</dbReference>
<feature type="active site" description="Tele-phosphohistidine intermediate" evidence="1">
    <location>
        <position position="9"/>
    </location>
</feature>
<evidence type="ECO:0000256" key="2">
    <source>
        <dbReference type="PIRSR" id="PIRSR613078-2"/>
    </source>
</evidence>
<feature type="binding site" evidence="2">
    <location>
        <position position="58"/>
    </location>
    <ligand>
        <name>substrate</name>
    </ligand>
</feature>
<reference evidence="3 4" key="1">
    <citation type="journal article" date="2015" name="Antonie Van Leeuwenhoek">
        <title>Oceanobacillus bengalensis sp. nov., a bacterium isolated from seawater of the Bay of Bengal.</title>
        <authorList>
            <person name="Yongchang O."/>
            <person name="Xiang W."/>
            <person name="Wang G."/>
        </authorList>
    </citation>
    <scope>NUCLEOTIDE SEQUENCE [LARGE SCALE GENOMIC DNA]</scope>
    <source>
        <strain evidence="3 4">MCCC 1K00260</strain>
    </source>
</reference>
<sequence>MTKICFVRHGETEWNALGKIQGKTDIPLNQMGIKQAEQCAAYLNPSDFDLLISSPLKRARQTADIINNKLNLPIVEMADFAERSFGVAEGMTLKERQEKYQNRNFPNEEKIEPFTDRVLSGIQNINAAYPNQSVLLVAHGAVIMTILHNLSNGEIAYGKTALMNACISNIQYTKDRWSIKNFNLVDHLYD</sequence>
<gene>
    <name evidence="3" type="ORF">D8M05_10730</name>
</gene>
<keyword evidence="4" id="KW-1185">Reference proteome</keyword>
<evidence type="ECO:0000256" key="1">
    <source>
        <dbReference type="PIRSR" id="PIRSR613078-1"/>
    </source>
</evidence>
<proteinExistence type="predicted"/>
<dbReference type="InterPro" id="IPR050275">
    <property type="entry name" value="PGM_Phosphatase"/>
</dbReference>
<dbReference type="GO" id="GO:0016791">
    <property type="term" value="F:phosphatase activity"/>
    <property type="evidence" value="ECO:0007669"/>
    <property type="project" value="TreeGrafter"/>
</dbReference>
<feature type="binding site" evidence="2">
    <location>
        <begin position="8"/>
        <end position="15"/>
    </location>
    <ligand>
        <name>substrate</name>
    </ligand>
</feature>
<dbReference type="CDD" id="cd07067">
    <property type="entry name" value="HP_PGM_like"/>
    <property type="match status" value="1"/>
</dbReference>
<dbReference type="RefSeq" id="WP_121131637.1">
    <property type="nucleotide sequence ID" value="NZ_JBHUFK010000036.1"/>
</dbReference>
<feature type="active site" description="Proton donor/acceptor" evidence="1">
    <location>
        <position position="82"/>
    </location>
</feature>
<comment type="caution">
    <text evidence="3">The sequence shown here is derived from an EMBL/GenBank/DDBJ whole genome shotgun (WGS) entry which is preliminary data.</text>
</comment>
<dbReference type="PANTHER" id="PTHR48100">
    <property type="entry name" value="BROAD-SPECIFICITY PHOSPHATASE YOR283W-RELATED"/>
    <property type="match status" value="1"/>
</dbReference>
<dbReference type="GO" id="GO:0005737">
    <property type="term" value="C:cytoplasm"/>
    <property type="evidence" value="ECO:0007669"/>
    <property type="project" value="TreeGrafter"/>
</dbReference>
<dbReference type="EMBL" id="RBZO01000015">
    <property type="protein sequence ID" value="RKQ15200.1"/>
    <property type="molecule type" value="Genomic_DNA"/>
</dbReference>
<dbReference type="SMART" id="SM00855">
    <property type="entry name" value="PGAM"/>
    <property type="match status" value="1"/>
</dbReference>
<protein>
    <submittedName>
        <fullName evidence="3">Histidine phosphatase family protein</fullName>
    </submittedName>
</protein>
<dbReference type="SUPFAM" id="SSF53254">
    <property type="entry name" value="Phosphoglycerate mutase-like"/>
    <property type="match status" value="1"/>
</dbReference>
<dbReference type="GO" id="GO:0005524">
    <property type="term" value="F:ATP binding"/>
    <property type="evidence" value="ECO:0007669"/>
    <property type="project" value="InterPro"/>
</dbReference>
<dbReference type="PANTHER" id="PTHR48100:SF59">
    <property type="entry name" value="ADENOSYLCOBALAMIN_ALPHA-RIBAZOLE PHOSPHATASE"/>
    <property type="match status" value="1"/>
</dbReference>
<name>A0A494YY92_9BACI</name>
<dbReference type="InterPro" id="IPR003094">
    <property type="entry name" value="6Pfruct_kin"/>
</dbReference>
<dbReference type="Pfam" id="PF00300">
    <property type="entry name" value="His_Phos_1"/>
    <property type="match status" value="1"/>
</dbReference>
<dbReference type="PRINTS" id="PR00991">
    <property type="entry name" value="6PFRUCTKNASE"/>
</dbReference>
<accession>A0A494YY92</accession>
<dbReference type="InterPro" id="IPR013078">
    <property type="entry name" value="His_Pase_superF_clade-1"/>
</dbReference>
<dbReference type="AlphaFoldDB" id="A0A494YY92"/>
<dbReference type="Proteomes" id="UP000281813">
    <property type="component" value="Unassembled WGS sequence"/>
</dbReference>
<evidence type="ECO:0000313" key="3">
    <source>
        <dbReference type="EMBL" id="RKQ15200.1"/>
    </source>
</evidence>
<dbReference type="InterPro" id="IPR029033">
    <property type="entry name" value="His_PPase_superfam"/>
</dbReference>
<evidence type="ECO:0000313" key="4">
    <source>
        <dbReference type="Proteomes" id="UP000281813"/>
    </source>
</evidence>
<organism evidence="3 4">
    <name type="scientific">Oceanobacillus bengalensis</name>
    <dbReference type="NCBI Taxonomy" id="1435466"/>
    <lineage>
        <taxon>Bacteria</taxon>
        <taxon>Bacillati</taxon>
        <taxon>Bacillota</taxon>
        <taxon>Bacilli</taxon>
        <taxon>Bacillales</taxon>
        <taxon>Bacillaceae</taxon>
        <taxon>Oceanobacillus</taxon>
    </lineage>
</organism>
<dbReference type="OrthoDB" id="9782128at2"/>
<dbReference type="Gene3D" id="3.40.50.1240">
    <property type="entry name" value="Phosphoglycerate mutase-like"/>
    <property type="match status" value="1"/>
</dbReference>